<evidence type="ECO:0000259" key="3">
    <source>
        <dbReference type="Pfam" id="PF02826"/>
    </source>
</evidence>
<dbReference type="OrthoDB" id="4324715at2"/>
<dbReference type="PANTHER" id="PTHR10996">
    <property type="entry name" value="2-HYDROXYACID DEHYDROGENASE-RELATED"/>
    <property type="match status" value="1"/>
</dbReference>
<dbReference type="InterPro" id="IPR050223">
    <property type="entry name" value="D-isomer_2-hydroxyacid_DH"/>
</dbReference>
<evidence type="ECO:0000313" key="5">
    <source>
        <dbReference type="Proteomes" id="UP000030002"/>
    </source>
</evidence>
<dbReference type="Pfam" id="PF02826">
    <property type="entry name" value="2-Hacid_dh_C"/>
    <property type="match status" value="1"/>
</dbReference>
<gene>
    <name evidence="4" type="ORF">N802_18065</name>
</gene>
<keyword evidence="1" id="KW-0560">Oxidoreductase</keyword>
<dbReference type="GO" id="GO:0051287">
    <property type="term" value="F:NAD binding"/>
    <property type="evidence" value="ECO:0007669"/>
    <property type="project" value="InterPro"/>
</dbReference>
<sequence>MLVVSFPDPVLRDAVGEVGGIEAVLWDPGSGPAPDDRIEVVVAPYLGAAEKLAPVADLPNVRLVQLQSAGFDGVLEVVPEHVPVANAAGVYDAVTAELAVGLTIASLRGIPDAVRRGDQAQWVPLGQRTSLVGRRVLVVGYGAVGKAIAHRFNAFDVRLTAAASRARAGDDIVDTIHGIEELPDLLPHQDVVVVIVPLNDSTSALVDDDFLSAMPDGALLVNVARGPVADTDALVRHAGRLRLALDVTDPEPLPDGHPLWSAPDVLITPHAGGNTDALVPMMAALLREQLGGLAQGHEPRHLVRPIVKT</sequence>
<proteinExistence type="predicted"/>
<name>A0A0A0J651_9MICO</name>
<dbReference type="STRING" id="1385520.N802_18065"/>
<dbReference type="GO" id="GO:0016618">
    <property type="term" value="F:hydroxypyruvate reductase [NAD(P)H] activity"/>
    <property type="evidence" value="ECO:0007669"/>
    <property type="project" value="TreeGrafter"/>
</dbReference>
<dbReference type="AlphaFoldDB" id="A0A0A0J651"/>
<evidence type="ECO:0000256" key="1">
    <source>
        <dbReference type="ARBA" id="ARBA00023002"/>
    </source>
</evidence>
<dbReference type="Proteomes" id="UP000030002">
    <property type="component" value="Unassembled WGS sequence"/>
</dbReference>
<dbReference type="PROSITE" id="PS00739">
    <property type="entry name" value="ADOHCYASE_2"/>
    <property type="match status" value="1"/>
</dbReference>
<keyword evidence="2" id="KW-0520">NAD</keyword>
<accession>A0A0A0J651</accession>
<dbReference type="EMBL" id="AVPJ01000007">
    <property type="protein sequence ID" value="KGN32269.1"/>
    <property type="molecule type" value="Genomic_DNA"/>
</dbReference>
<dbReference type="eggNOG" id="COG0111">
    <property type="taxonomic scope" value="Bacteria"/>
</dbReference>
<dbReference type="InterPro" id="IPR020082">
    <property type="entry name" value="S-Ado-L-homoCys_hydrolase_CS"/>
</dbReference>
<dbReference type="InterPro" id="IPR036291">
    <property type="entry name" value="NAD(P)-bd_dom_sf"/>
</dbReference>
<keyword evidence="5" id="KW-1185">Reference proteome</keyword>
<dbReference type="GO" id="GO:0030267">
    <property type="term" value="F:glyoxylate reductase (NADPH) activity"/>
    <property type="evidence" value="ECO:0007669"/>
    <property type="project" value="TreeGrafter"/>
</dbReference>
<dbReference type="PANTHER" id="PTHR10996:SF178">
    <property type="entry name" value="2-HYDROXYACID DEHYDROGENASE YGL185C-RELATED"/>
    <property type="match status" value="1"/>
</dbReference>
<dbReference type="InterPro" id="IPR006140">
    <property type="entry name" value="D-isomer_DH_NAD-bd"/>
</dbReference>
<dbReference type="SUPFAM" id="SSF52283">
    <property type="entry name" value="Formate/glycerate dehydrogenase catalytic domain-like"/>
    <property type="match status" value="1"/>
</dbReference>
<feature type="domain" description="D-isomer specific 2-hydroxyacid dehydrogenase NAD-binding" evidence="3">
    <location>
        <begin position="101"/>
        <end position="272"/>
    </location>
</feature>
<dbReference type="CDD" id="cd12166">
    <property type="entry name" value="2-Hacid_dh_7"/>
    <property type="match status" value="1"/>
</dbReference>
<evidence type="ECO:0000256" key="2">
    <source>
        <dbReference type="ARBA" id="ARBA00023027"/>
    </source>
</evidence>
<dbReference type="Gene3D" id="3.40.50.720">
    <property type="entry name" value="NAD(P)-binding Rossmann-like Domain"/>
    <property type="match status" value="2"/>
</dbReference>
<protein>
    <submittedName>
        <fullName evidence="4">Dihydrofolate reductase</fullName>
    </submittedName>
</protein>
<dbReference type="SUPFAM" id="SSF51735">
    <property type="entry name" value="NAD(P)-binding Rossmann-fold domains"/>
    <property type="match status" value="1"/>
</dbReference>
<reference evidence="4 5" key="1">
    <citation type="submission" date="2013-08" db="EMBL/GenBank/DDBJ databases">
        <title>The genome sequence of Knoellia sinensis.</title>
        <authorList>
            <person name="Zhu W."/>
            <person name="Wang G."/>
        </authorList>
    </citation>
    <scope>NUCLEOTIDE SEQUENCE [LARGE SCALE GENOMIC DNA]</scope>
    <source>
        <strain evidence="4 5">KCTC 19936</strain>
    </source>
</reference>
<dbReference type="RefSeq" id="WP_035915913.1">
    <property type="nucleotide sequence ID" value="NZ_AVPJ01000007.1"/>
</dbReference>
<dbReference type="GO" id="GO:0005829">
    <property type="term" value="C:cytosol"/>
    <property type="evidence" value="ECO:0007669"/>
    <property type="project" value="TreeGrafter"/>
</dbReference>
<evidence type="ECO:0000313" key="4">
    <source>
        <dbReference type="EMBL" id="KGN32269.1"/>
    </source>
</evidence>
<organism evidence="4 5">
    <name type="scientific">Knoellia sinensis KCTC 19936</name>
    <dbReference type="NCBI Taxonomy" id="1385520"/>
    <lineage>
        <taxon>Bacteria</taxon>
        <taxon>Bacillati</taxon>
        <taxon>Actinomycetota</taxon>
        <taxon>Actinomycetes</taxon>
        <taxon>Micrococcales</taxon>
        <taxon>Intrasporangiaceae</taxon>
        <taxon>Knoellia</taxon>
    </lineage>
</organism>
<comment type="caution">
    <text evidence="4">The sequence shown here is derived from an EMBL/GenBank/DDBJ whole genome shotgun (WGS) entry which is preliminary data.</text>
</comment>